<keyword evidence="2" id="KW-1185">Reference proteome</keyword>
<name>T0GWL6_9SPHN</name>
<protein>
    <submittedName>
        <fullName evidence="1">Uncharacterized protein</fullName>
    </submittedName>
</protein>
<evidence type="ECO:0000313" key="2">
    <source>
        <dbReference type="Proteomes" id="UP000015524"/>
    </source>
</evidence>
<comment type="caution">
    <text evidence="1">The sequence shown here is derived from an EMBL/GenBank/DDBJ whole genome shotgun (WGS) entry which is preliminary data.</text>
</comment>
<organism evidence="1 2">
    <name type="scientific">Sphingobium baderi LL03</name>
    <dbReference type="NCBI Taxonomy" id="1114964"/>
    <lineage>
        <taxon>Bacteria</taxon>
        <taxon>Pseudomonadati</taxon>
        <taxon>Pseudomonadota</taxon>
        <taxon>Alphaproteobacteria</taxon>
        <taxon>Sphingomonadales</taxon>
        <taxon>Sphingomonadaceae</taxon>
        <taxon>Sphingobium</taxon>
    </lineage>
</organism>
<dbReference type="Proteomes" id="UP000015524">
    <property type="component" value="Unassembled WGS sequence"/>
</dbReference>
<sequence>MEAMSAAAEAERHARNFVFTEGQIAAGKGKERRIP</sequence>
<accession>T0GWL6</accession>
<gene>
    <name evidence="1" type="ORF">L485_02985</name>
</gene>
<dbReference type="PATRIC" id="fig|1114964.3.peg.561"/>
<reference evidence="1 2" key="1">
    <citation type="journal article" date="2013" name="Genome Announc.">
        <title>Draft Genome Sequence of a Hexachlorocyclohexane-Degrading Bacterium, Sphingobium baderi Strain LL03T.</title>
        <authorList>
            <person name="Kaur J."/>
            <person name="Verma H."/>
            <person name="Tripathi C."/>
            <person name="Khurana J.P."/>
            <person name="Lal R."/>
        </authorList>
    </citation>
    <scope>NUCLEOTIDE SEQUENCE [LARGE SCALE GENOMIC DNA]</scope>
    <source>
        <strain evidence="1 2">LL03</strain>
    </source>
</reference>
<dbReference type="EMBL" id="ATIB01000027">
    <property type="protein sequence ID" value="EQB05097.1"/>
    <property type="molecule type" value="Genomic_DNA"/>
</dbReference>
<evidence type="ECO:0000313" key="1">
    <source>
        <dbReference type="EMBL" id="EQB05097.1"/>
    </source>
</evidence>
<dbReference type="AlphaFoldDB" id="T0GWL6"/>
<proteinExistence type="predicted"/>